<feature type="compositionally biased region" description="Polar residues" evidence="1">
    <location>
        <begin position="29"/>
        <end position="43"/>
    </location>
</feature>
<dbReference type="RefSeq" id="WP_377117597.1">
    <property type="nucleotide sequence ID" value="NZ_JBHTHZ010000014.1"/>
</dbReference>
<proteinExistence type="predicted"/>
<feature type="compositionally biased region" description="Polar residues" evidence="1">
    <location>
        <begin position="51"/>
        <end position="64"/>
    </location>
</feature>
<evidence type="ECO:0000256" key="1">
    <source>
        <dbReference type="SAM" id="MobiDB-lite"/>
    </source>
</evidence>
<comment type="caution">
    <text evidence="2">The sequence shown here is derived from an EMBL/GenBank/DDBJ whole genome shotgun (WGS) entry which is preliminary data.</text>
</comment>
<evidence type="ECO:0008006" key="4">
    <source>
        <dbReference type="Google" id="ProtNLM"/>
    </source>
</evidence>
<keyword evidence="3" id="KW-1185">Reference proteome</keyword>
<organism evidence="2 3">
    <name type="scientific">Mucilaginibacter litoreus</name>
    <dbReference type="NCBI Taxonomy" id="1048221"/>
    <lineage>
        <taxon>Bacteria</taxon>
        <taxon>Pseudomonadati</taxon>
        <taxon>Bacteroidota</taxon>
        <taxon>Sphingobacteriia</taxon>
        <taxon>Sphingobacteriales</taxon>
        <taxon>Sphingobacteriaceae</taxon>
        <taxon>Mucilaginibacter</taxon>
    </lineage>
</organism>
<name>A0ABW3AXU7_9SPHI</name>
<sequence length="199" mass="21853">MKKNLLLILFAASIISCSSETKNADKSADSLNSDTVHANATSQGKKENGSDENNNVKSNTSKWSYTEEEDKMTSKKKYFATIDANDLLQFDFPYDGGVTATLVVRHQGGENEVILQVSKGQFMTGVDGTTVKIRIDDSPAATYSASGPSDGSSEILFINNANKLIKKMKTAKKVLIQAEFYDSGNKIMEFDVDGFQWKH</sequence>
<evidence type="ECO:0000313" key="3">
    <source>
        <dbReference type="Proteomes" id="UP001597010"/>
    </source>
</evidence>
<dbReference type="PROSITE" id="PS51257">
    <property type="entry name" value="PROKAR_LIPOPROTEIN"/>
    <property type="match status" value="1"/>
</dbReference>
<dbReference type="Proteomes" id="UP001597010">
    <property type="component" value="Unassembled WGS sequence"/>
</dbReference>
<protein>
    <recommendedName>
        <fullName evidence="4">Lipoprotein</fullName>
    </recommendedName>
</protein>
<reference evidence="3" key="1">
    <citation type="journal article" date="2019" name="Int. J. Syst. Evol. Microbiol.">
        <title>The Global Catalogue of Microorganisms (GCM) 10K type strain sequencing project: providing services to taxonomists for standard genome sequencing and annotation.</title>
        <authorList>
            <consortium name="The Broad Institute Genomics Platform"/>
            <consortium name="The Broad Institute Genome Sequencing Center for Infectious Disease"/>
            <person name="Wu L."/>
            <person name="Ma J."/>
        </authorList>
    </citation>
    <scope>NUCLEOTIDE SEQUENCE [LARGE SCALE GENOMIC DNA]</scope>
    <source>
        <strain evidence="3">CCUG 61484</strain>
    </source>
</reference>
<dbReference type="EMBL" id="JBHTHZ010000014">
    <property type="protein sequence ID" value="MFD0795316.1"/>
    <property type="molecule type" value="Genomic_DNA"/>
</dbReference>
<accession>A0ABW3AXU7</accession>
<gene>
    <name evidence="2" type="ORF">ACFQZX_16965</name>
</gene>
<evidence type="ECO:0000313" key="2">
    <source>
        <dbReference type="EMBL" id="MFD0795316.1"/>
    </source>
</evidence>
<feature type="region of interest" description="Disordered" evidence="1">
    <location>
        <begin position="26"/>
        <end position="67"/>
    </location>
</feature>